<evidence type="ECO:0000313" key="1">
    <source>
        <dbReference type="EMBL" id="MBW72331.1"/>
    </source>
</evidence>
<dbReference type="EMBL" id="GGFL01008153">
    <property type="protein sequence ID" value="MBW72331.1"/>
    <property type="molecule type" value="Transcribed_RNA"/>
</dbReference>
<reference evidence="1" key="1">
    <citation type="submission" date="2018-01" db="EMBL/GenBank/DDBJ databases">
        <title>An insight into the sialome of Amazonian anophelines.</title>
        <authorList>
            <person name="Ribeiro J.M."/>
            <person name="Scarpassa V."/>
            <person name="Calvo E."/>
        </authorList>
    </citation>
    <scope>NUCLEOTIDE SEQUENCE</scope>
</reference>
<name>A0A2M4D4A5_ANODA</name>
<protein>
    <submittedName>
        <fullName evidence="1">Putative secreted protein</fullName>
    </submittedName>
</protein>
<proteinExistence type="predicted"/>
<dbReference type="AlphaFoldDB" id="A0A2M4D4A5"/>
<sequence length="169" mass="18561">MSMFWRIFWPSALAQNCFSSSEARSDSWRSIGGLRFMNSSCRAADSRWISRFSLSYSSSCFCSSVTATSSGPSNSARSNSWRIRRSTDVSRSSSSLPVYCRNRLLPASSDDFSDVQRDTSVGPWPRVVLAVLVNSSGGGVPARTLACPLGADFWRLNLSNSRGYVLKSV</sequence>
<organism evidence="1">
    <name type="scientific">Anopheles darlingi</name>
    <name type="common">Mosquito</name>
    <dbReference type="NCBI Taxonomy" id="43151"/>
    <lineage>
        <taxon>Eukaryota</taxon>
        <taxon>Metazoa</taxon>
        <taxon>Ecdysozoa</taxon>
        <taxon>Arthropoda</taxon>
        <taxon>Hexapoda</taxon>
        <taxon>Insecta</taxon>
        <taxon>Pterygota</taxon>
        <taxon>Neoptera</taxon>
        <taxon>Endopterygota</taxon>
        <taxon>Diptera</taxon>
        <taxon>Nematocera</taxon>
        <taxon>Culicoidea</taxon>
        <taxon>Culicidae</taxon>
        <taxon>Anophelinae</taxon>
        <taxon>Anopheles</taxon>
    </lineage>
</organism>
<accession>A0A2M4D4A5</accession>